<dbReference type="InterPro" id="IPR036770">
    <property type="entry name" value="Ankyrin_rpt-contain_sf"/>
</dbReference>
<protein>
    <recommendedName>
        <fullName evidence="5">Ankyrin repeat-containing domain protein</fullName>
    </recommendedName>
</protein>
<name>A0A5N6F4D4_9EURO</name>
<dbReference type="AlphaFoldDB" id="A0A5N6F4D4"/>
<dbReference type="Proteomes" id="UP000326799">
    <property type="component" value="Unassembled WGS sequence"/>
</dbReference>
<sequence>MSRFEKSLGAYTDSQDQYKSTRSIAMFVCLTHIQKGPAIIELLLREEADVNARFDEKTPIENLMFYQNTNQVCFSIIKIFLSNGANPNSRHYPIERRPKFWYPLLHLVVRMDDCIGTGPRIDLMRSLQRHGADLNATDYLGWSFLEILYWENRPFPKNEWYWLLKNGAKITKSMISTKFHKDSTIFAYTDEDDESMASLDFVCSMAYHIECQVGHTILTLITIILMAPHLLWLDESSPNAVTVGFVTDSVVTMLFKSYLNHDSGLENGTRKKLHVPLRRCVQVGFVLDISLLLKRKS</sequence>
<dbReference type="PANTHER" id="PTHR24134:SF9">
    <property type="entry name" value="ANKYRIN REPEAT AND SOCS BOX PROTEIN 8"/>
    <property type="match status" value="1"/>
</dbReference>
<evidence type="ECO:0008006" key="5">
    <source>
        <dbReference type="Google" id="ProtNLM"/>
    </source>
</evidence>
<accession>A0A5N6F4D4</accession>
<dbReference type="SUPFAM" id="SSF48403">
    <property type="entry name" value="Ankyrin repeat"/>
    <property type="match status" value="1"/>
</dbReference>
<keyword evidence="4" id="KW-1185">Reference proteome</keyword>
<keyword evidence="1" id="KW-0677">Repeat</keyword>
<organism evidence="3 4">
    <name type="scientific">Aspergillus novoparasiticus</name>
    <dbReference type="NCBI Taxonomy" id="986946"/>
    <lineage>
        <taxon>Eukaryota</taxon>
        <taxon>Fungi</taxon>
        <taxon>Dikarya</taxon>
        <taxon>Ascomycota</taxon>
        <taxon>Pezizomycotina</taxon>
        <taxon>Eurotiomycetes</taxon>
        <taxon>Eurotiomycetidae</taxon>
        <taxon>Eurotiales</taxon>
        <taxon>Aspergillaceae</taxon>
        <taxon>Aspergillus</taxon>
        <taxon>Aspergillus subgen. Circumdati</taxon>
    </lineage>
</organism>
<gene>
    <name evidence="3" type="ORF">BDV33DRAFT_200087</name>
</gene>
<evidence type="ECO:0000256" key="1">
    <source>
        <dbReference type="ARBA" id="ARBA00022737"/>
    </source>
</evidence>
<keyword evidence="2" id="KW-0040">ANK repeat</keyword>
<proteinExistence type="predicted"/>
<reference evidence="3 4" key="1">
    <citation type="submission" date="2019-04" db="EMBL/GenBank/DDBJ databases">
        <title>Fungal friends and foes A comparative genomics study of 23 Aspergillus species from section Flavi.</title>
        <authorList>
            <consortium name="DOE Joint Genome Institute"/>
            <person name="Kjaerbolling I."/>
            <person name="Vesth T.C."/>
            <person name="Frisvad J.C."/>
            <person name="Nybo J.L."/>
            <person name="Theobald S."/>
            <person name="Kildgaard S."/>
            <person name="Petersen T.I."/>
            <person name="Kuo A."/>
            <person name="Sato A."/>
            <person name="Lyhne E.K."/>
            <person name="Kogle M.E."/>
            <person name="Wiebenga A."/>
            <person name="Kun R.S."/>
            <person name="Lubbers R.J."/>
            <person name="Makela M.R."/>
            <person name="Barry K."/>
            <person name="Chovatia M."/>
            <person name="Clum A."/>
            <person name="Daum C."/>
            <person name="Haridas S."/>
            <person name="He G."/>
            <person name="LaButti K."/>
            <person name="Lipzen A."/>
            <person name="Mondo S."/>
            <person name="Pangilinan J."/>
            <person name="Riley R."/>
            <person name="Salamov A."/>
            <person name="Simmons B.A."/>
            <person name="Magnuson J.K."/>
            <person name="Henrissat B."/>
            <person name="Mortensen U.H."/>
            <person name="Larsen T.O."/>
            <person name="De vries R.P."/>
            <person name="Grigoriev I.V."/>
            <person name="Machida M."/>
            <person name="Baker S.E."/>
            <person name="Andersen M.R."/>
        </authorList>
    </citation>
    <scope>NUCLEOTIDE SEQUENCE [LARGE SCALE GENOMIC DNA]</scope>
    <source>
        <strain evidence="3 4">CBS 126849</strain>
    </source>
</reference>
<dbReference type="EMBL" id="ML733402">
    <property type="protein sequence ID" value="KAB8224043.1"/>
    <property type="molecule type" value="Genomic_DNA"/>
</dbReference>
<dbReference type="PANTHER" id="PTHR24134">
    <property type="entry name" value="ANKYRIN REPEAT-CONTAINING PROTEIN DDB_G0279043"/>
    <property type="match status" value="1"/>
</dbReference>
<evidence type="ECO:0000313" key="3">
    <source>
        <dbReference type="EMBL" id="KAB8224043.1"/>
    </source>
</evidence>
<evidence type="ECO:0000313" key="4">
    <source>
        <dbReference type="Proteomes" id="UP000326799"/>
    </source>
</evidence>
<evidence type="ECO:0000256" key="2">
    <source>
        <dbReference type="ARBA" id="ARBA00023043"/>
    </source>
</evidence>
<dbReference type="Gene3D" id="1.25.40.20">
    <property type="entry name" value="Ankyrin repeat-containing domain"/>
    <property type="match status" value="1"/>
</dbReference>